<accession>A0ACB7T057</accession>
<proteinExistence type="predicted"/>
<reference evidence="1" key="1">
    <citation type="submission" date="2020-05" db="EMBL/GenBank/DDBJ databases">
        <title>Large-scale comparative analyses of tick genomes elucidate their genetic diversity and vector capacities.</title>
        <authorList>
            <person name="Jia N."/>
            <person name="Wang J."/>
            <person name="Shi W."/>
            <person name="Du L."/>
            <person name="Sun Y."/>
            <person name="Zhan W."/>
            <person name="Jiang J."/>
            <person name="Wang Q."/>
            <person name="Zhang B."/>
            <person name="Ji P."/>
            <person name="Sakyi L.B."/>
            <person name="Cui X."/>
            <person name="Yuan T."/>
            <person name="Jiang B."/>
            <person name="Yang W."/>
            <person name="Lam T.T.-Y."/>
            <person name="Chang Q."/>
            <person name="Ding S."/>
            <person name="Wang X."/>
            <person name="Zhu J."/>
            <person name="Ruan X."/>
            <person name="Zhao L."/>
            <person name="Wei J."/>
            <person name="Que T."/>
            <person name="Du C."/>
            <person name="Cheng J."/>
            <person name="Dai P."/>
            <person name="Han X."/>
            <person name="Huang E."/>
            <person name="Gao Y."/>
            <person name="Liu J."/>
            <person name="Shao H."/>
            <person name="Ye R."/>
            <person name="Li L."/>
            <person name="Wei W."/>
            <person name="Wang X."/>
            <person name="Wang C."/>
            <person name="Yang T."/>
            <person name="Huo Q."/>
            <person name="Li W."/>
            <person name="Guo W."/>
            <person name="Chen H."/>
            <person name="Zhou L."/>
            <person name="Ni X."/>
            <person name="Tian J."/>
            <person name="Zhou Y."/>
            <person name="Sheng Y."/>
            <person name="Liu T."/>
            <person name="Pan Y."/>
            <person name="Xia L."/>
            <person name="Li J."/>
            <person name="Zhao F."/>
            <person name="Cao W."/>
        </authorList>
    </citation>
    <scope>NUCLEOTIDE SEQUENCE</scope>
    <source>
        <strain evidence="1">Hyas-2018</strain>
    </source>
</reference>
<organism evidence="1 2">
    <name type="scientific">Hyalomma asiaticum</name>
    <name type="common">Tick</name>
    <dbReference type="NCBI Taxonomy" id="266040"/>
    <lineage>
        <taxon>Eukaryota</taxon>
        <taxon>Metazoa</taxon>
        <taxon>Ecdysozoa</taxon>
        <taxon>Arthropoda</taxon>
        <taxon>Chelicerata</taxon>
        <taxon>Arachnida</taxon>
        <taxon>Acari</taxon>
        <taxon>Parasitiformes</taxon>
        <taxon>Ixodida</taxon>
        <taxon>Ixodoidea</taxon>
        <taxon>Ixodidae</taxon>
        <taxon>Hyalomminae</taxon>
        <taxon>Hyalomma</taxon>
    </lineage>
</organism>
<dbReference type="Proteomes" id="UP000821845">
    <property type="component" value="Chromosome 2"/>
</dbReference>
<dbReference type="EMBL" id="CM023482">
    <property type="protein sequence ID" value="KAH6940315.1"/>
    <property type="molecule type" value="Genomic_DNA"/>
</dbReference>
<evidence type="ECO:0000313" key="1">
    <source>
        <dbReference type="EMBL" id="KAH6940315.1"/>
    </source>
</evidence>
<name>A0ACB7T057_HYAAI</name>
<keyword evidence="2" id="KW-1185">Reference proteome</keyword>
<gene>
    <name evidence="1" type="ORF">HPB50_026642</name>
</gene>
<protein>
    <submittedName>
        <fullName evidence="1">Uncharacterized protein</fullName>
    </submittedName>
</protein>
<comment type="caution">
    <text evidence="1">The sequence shown here is derived from an EMBL/GenBank/DDBJ whole genome shotgun (WGS) entry which is preliminary data.</text>
</comment>
<sequence length="497" mass="54042">MAAANVFTGYDPPSSQVLSMEISSSANTMPSEDEYLDDMAAKQRKWLPHQTPRLFRDDYIVVVKPRVLCELRTFVPADRAGDAIRRYLGDRATTQIQVWPIWEQNILVCSATILPMAQRFLGDFQLQVGDQQLPVRGHAKAPGDTCKGVININPADSPEKMKSELHWPRGTILPVRKLGDPAVAVVTFEGTKLVRFLFYHCVATYIRPYKKTVPVCTKCGTIGHRPPECPHPAPTQCAKCGTPAPAGLTAHDCHPKCLLCHGTHETGTSGCAAKCRKRKQPSTPPRGTTSSSQPDNGTNLHQSGPPFHANTQAFPPLVAPTAAPQVSSWAGTAASKPLSPPSVDPPSPELAALRQHLSPRAKSTLIKPPAPAAMCTPAVGTVPHLLQQLLRLLGHFSEERAQRIEERHTRVEASMTHLLTSFSVQRIVVEVTQAIQTWAITQFQPKALRSCSSSVSSAGTAPRRRRKVATTNPASDNPASVPLPASEDSEQNMEDQI</sequence>
<evidence type="ECO:0000313" key="2">
    <source>
        <dbReference type="Proteomes" id="UP000821845"/>
    </source>
</evidence>